<dbReference type="Proteomes" id="UP000594262">
    <property type="component" value="Unplaced"/>
</dbReference>
<dbReference type="PANTHER" id="PTHR46355:SF1">
    <property type="entry name" value="STING ER EXIT PROTEIN"/>
    <property type="match status" value="1"/>
</dbReference>
<name>A0A7M5UD94_9CNID</name>
<organism evidence="5 6">
    <name type="scientific">Clytia hemisphaerica</name>
    <dbReference type="NCBI Taxonomy" id="252671"/>
    <lineage>
        <taxon>Eukaryota</taxon>
        <taxon>Metazoa</taxon>
        <taxon>Cnidaria</taxon>
        <taxon>Hydrozoa</taxon>
        <taxon>Hydroidolina</taxon>
        <taxon>Leptothecata</taxon>
        <taxon>Obeliida</taxon>
        <taxon>Clytiidae</taxon>
        <taxon>Clytia</taxon>
    </lineage>
</organism>
<proteinExistence type="inferred from homology"/>
<evidence type="ECO:0000313" key="6">
    <source>
        <dbReference type="Proteomes" id="UP000594262"/>
    </source>
</evidence>
<keyword evidence="6" id="KW-1185">Reference proteome</keyword>
<dbReference type="RefSeq" id="XP_066923983.1">
    <property type="nucleotide sequence ID" value="XM_067067882.1"/>
</dbReference>
<feature type="region of interest" description="Disordered" evidence="3">
    <location>
        <begin position="185"/>
        <end position="213"/>
    </location>
</feature>
<dbReference type="Pfam" id="PF25809">
    <property type="entry name" value="STEEP1"/>
    <property type="match status" value="1"/>
</dbReference>
<feature type="domain" description="STEEP1" evidence="4">
    <location>
        <begin position="25"/>
        <end position="124"/>
    </location>
</feature>
<dbReference type="GO" id="GO:0006888">
    <property type="term" value="P:endoplasmic reticulum to Golgi vesicle-mediated transport"/>
    <property type="evidence" value="ECO:0007669"/>
    <property type="project" value="TreeGrafter"/>
</dbReference>
<evidence type="ECO:0000256" key="2">
    <source>
        <dbReference type="ARBA" id="ARBA00024237"/>
    </source>
</evidence>
<dbReference type="EnsemblMetazoa" id="CLYHEMT009003.1">
    <property type="protein sequence ID" value="CLYHEMP009003.1"/>
    <property type="gene ID" value="CLYHEMG009003"/>
</dbReference>
<evidence type="ECO:0000313" key="5">
    <source>
        <dbReference type="EnsemblMetazoa" id="CLYHEMP009003.1"/>
    </source>
</evidence>
<evidence type="ECO:0000259" key="4">
    <source>
        <dbReference type="Pfam" id="PF25809"/>
    </source>
</evidence>
<dbReference type="InterPro" id="IPR057965">
    <property type="entry name" value="STEEP1_dom"/>
</dbReference>
<dbReference type="RefSeq" id="XP_066923975.1">
    <property type="nucleotide sequence ID" value="XM_067067874.1"/>
</dbReference>
<comment type="similarity">
    <text evidence="1">Belongs to the STEEP1 family.</text>
</comment>
<accession>A0A7M5UD94</accession>
<protein>
    <recommendedName>
        <fullName evidence="2">STING ER exit protein</fullName>
    </recommendedName>
</protein>
<dbReference type="GO" id="GO:0090158">
    <property type="term" value="P:endoplasmic reticulum membrane organization"/>
    <property type="evidence" value="ECO:0007669"/>
    <property type="project" value="TreeGrafter"/>
</dbReference>
<evidence type="ECO:0000256" key="1">
    <source>
        <dbReference type="ARBA" id="ARBA00024205"/>
    </source>
</evidence>
<dbReference type="OrthoDB" id="418131at2759"/>
<dbReference type="GeneID" id="136811257"/>
<evidence type="ECO:0000256" key="3">
    <source>
        <dbReference type="SAM" id="MobiDB-lite"/>
    </source>
</evidence>
<sequence length="213" mass="24107">MPKVISKTIVCSDSRDKEEYKDGSDLLMPYFCLCGQVALILDCDLKKLPLRGKDGARVVDAKYHAHKLRCEESETVFLKREKGLEKQCRYKCKRCGLLLFSRHDKKTKITFIVDGAVVKGKTEENPSLLKKQPQAKKVMVKKHTKEMGKFGSVTVSTVDEEEEELEAAEIASSYAQNARIISQQLTKRRTAQQKLTEEEAGKAKKPRGTLIDK</sequence>
<reference evidence="5" key="1">
    <citation type="submission" date="2021-01" db="UniProtKB">
        <authorList>
            <consortium name="EnsemblMetazoa"/>
        </authorList>
    </citation>
    <scope>IDENTIFICATION</scope>
</reference>
<dbReference type="InterPro" id="IPR029704">
    <property type="entry name" value="STEEP-like"/>
</dbReference>
<dbReference type="PANTHER" id="PTHR46355">
    <property type="entry name" value="UPF0428 PROTEIN CXORF56"/>
    <property type="match status" value="1"/>
</dbReference>
<dbReference type="GO" id="GO:0005737">
    <property type="term" value="C:cytoplasm"/>
    <property type="evidence" value="ECO:0007669"/>
    <property type="project" value="GOC"/>
</dbReference>
<dbReference type="AlphaFoldDB" id="A0A7M5UD94"/>